<sequence length="130" mass="13898">MPAIRFPLPALILMTTLPAAMIGATLWVVSDLVPACTITEETRSTAPDGQFDLVTFSRRCGDDTPANIQAALVPPGEPIPDDAASFFSLAADADLQPRWDAYGNVELTLPEGAEPLRQDDTVAGINVVYR</sequence>
<accession>A0ABW5QHH4</accession>
<keyword evidence="2" id="KW-1185">Reference proteome</keyword>
<dbReference type="EMBL" id="JBHUNP010000001">
    <property type="protein sequence ID" value="MFD2646794.1"/>
    <property type="molecule type" value="Genomic_DNA"/>
</dbReference>
<reference evidence="2" key="1">
    <citation type="journal article" date="2019" name="Int. J. Syst. Evol. Microbiol.">
        <title>The Global Catalogue of Microorganisms (GCM) 10K type strain sequencing project: providing services to taxonomists for standard genome sequencing and annotation.</title>
        <authorList>
            <consortium name="The Broad Institute Genomics Platform"/>
            <consortium name="The Broad Institute Genome Sequencing Center for Infectious Disease"/>
            <person name="Wu L."/>
            <person name="Ma J."/>
        </authorList>
    </citation>
    <scope>NUCLEOTIDE SEQUENCE [LARGE SCALE GENOMIC DNA]</scope>
    <source>
        <strain evidence="2">CCM 7427</strain>
    </source>
</reference>
<organism evidence="1 2">
    <name type="scientific">Devosia albogilva</name>
    <dbReference type="NCBI Taxonomy" id="429726"/>
    <lineage>
        <taxon>Bacteria</taxon>
        <taxon>Pseudomonadati</taxon>
        <taxon>Pseudomonadota</taxon>
        <taxon>Alphaproteobacteria</taxon>
        <taxon>Hyphomicrobiales</taxon>
        <taxon>Devosiaceae</taxon>
        <taxon>Devosia</taxon>
    </lineage>
</organism>
<dbReference type="RefSeq" id="WP_386831703.1">
    <property type="nucleotide sequence ID" value="NZ_JBHUNP010000001.1"/>
</dbReference>
<gene>
    <name evidence="1" type="ORF">ACFSX5_03190</name>
</gene>
<evidence type="ECO:0000313" key="2">
    <source>
        <dbReference type="Proteomes" id="UP001597521"/>
    </source>
</evidence>
<evidence type="ECO:0000313" key="1">
    <source>
        <dbReference type="EMBL" id="MFD2646794.1"/>
    </source>
</evidence>
<proteinExistence type="predicted"/>
<comment type="caution">
    <text evidence="1">The sequence shown here is derived from an EMBL/GenBank/DDBJ whole genome shotgun (WGS) entry which is preliminary data.</text>
</comment>
<protein>
    <submittedName>
        <fullName evidence="1">Uncharacterized protein</fullName>
    </submittedName>
</protein>
<name>A0ABW5QHH4_9HYPH</name>
<dbReference type="Proteomes" id="UP001597521">
    <property type="component" value="Unassembled WGS sequence"/>
</dbReference>